<name>A0A4Z2EZT7_9TELE</name>
<gene>
    <name evidence="1" type="ORF">EYF80_055694</name>
</gene>
<keyword evidence="2" id="KW-1185">Reference proteome</keyword>
<dbReference type="EMBL" id="SRLO01002033">
    <property type="protein sequence ID" value="TNN34140.1"/>
    <property type="molecule type" value="Genomic_DNA"/>
</dbReference>
<evidence type="ECO:0000313" key="1">
    <source>
        <dbReference type="EMBL" id="TNN34140.1"/>
    </source>
</evidence>
<accession>A0A4Z2EZT7</accession>
<dbReference type="AlphaFoldDB" id="A0A4Z2EZT7"/>
<sequence length="126" mass="14141">MKMTDDEELARLVRWSPDAFFPLPVPLRFVRTDRRRCSGGLEDPRVAPEECWRPRVGFRAEEEEEEEEGWMEGGRLWFLPRSLAPPTGGSSLLVRPKVSEEEEARRAAVCGGVAVHAADNYLASGG</sequence>
<proteinExistence type="predicted"/>
<reference evidence="1 2" key="1">
    <citation type="submission" date="2019-03" db="EMBL/GenBank/DDBJ databases">
        <title>First draft genome of Liparis tanakae, snailfish: a comprehensive survey of snailfish specific genes.</title>
        <authorList>
            <person name="Kim W."/>
            <person name="Song I."/>
            <person name="Jeong J.-H."/>
            <person name="Kim D."/>
            <person name="Kim S."/>
            <person name="Ryu S."/>
            <person name="Song J.Y."/>
            <person name="Lee S.K."/>
        </authorList>
    </citation>
    <scope>NUCLEOTIDE SEQUENCE [LARGE SCALE GENOMIC DNA]</scope>
    <source>
        <tissue evidence="1">Muscle</tissue>
    </source>
</reference>
<comment type="caution">
    <text evidence="1">The sequence shown here is derived from an EMBL/GenBank/DDBJ whole genome shotgun (WGS) entry which is preliminary data.</text>
</comment>
<protein>
    <submittedName>
        <fullName evidence="1">Uncharacterized protein</fullName>
    </submittedName>
</protein>
<evidence type="ECO:0000313" key="2">
    <source>
        <dbReference type="Proteomes" id="UP000314294"/>
    </source>
</evidence>
<organism evidence="1 2">
    <name type="scientific">Liparis tanakae</name>
    <name type="common">Tanaka's snailfish</name>
    <dbReference type="NCBI Taxonomy" id="230148"/>
    <lineage>
        <taxon>Eukaryota</taxon>
        <taxon>Metazoa</taxon>
        <taxon>Chordata</taxon>
        <taxon>Craniata</taxon>
        <taxon>Vertebrata</taxon>
        <taxon>Euteleostomi</taxon>
        <taxon>Actinopterygii</taxon>
        <taxon>Neopterygii</taxon>
        <taxon>Teleostei</taxon>
        <taxon>Neoteleostei</taxon>
        <taxon>Acanthomorphata</taxon>
        <taxon>Eupercaria</taxon>
        <taxon>Perciformes</taxon>
        <taxon>Cottioidei</taxon>
        <taxon>Cottales</taxon>
        <taxon>Liparidae</taxon>
        <taxon>Liparis</taxon>
    </lineage>
</organism>
<dbReference type="Proteomes" id="UP000314294">
    <property type="component" value="Unassembled WGS sequence"/>
</dbReference>